<dbReference type="AlphaFoldDB" id="A0A837HSY8"/>
<reference evidence="2 3" key="1">
    <citation type="journal article" date="2015" name="Nature">
        <title>rRNA introns, odd ribosomes, and small enigmatic genomes across a large radiation of phyla.</title>
        <authorList>
            <person name="Brown C.T."/>
            <person name="Hug L.A."/>
            <person name="Thomas B.C."/>
            <person name="Sharon I."/>
            <person name="Castelle C.J."/>
            <person name="Singh A."/>
            <person name="Wilkins M.J."/>
            <person name="Williams K.H."/>
            <person name="Banfield J.F."/>
        </authorList>
    </citation>
    <scope>NUCLEOTIDE SEQUENCE [LARGE SCALE GENOMIC DNA]</scope>
</reference>
<keyword evidence="1" id="KW-0472">Membrane</keyword>
<gene>
    <name evidence="2" type="ORF">UT35_C0014G0008</name>
</gene>
<organism evidence="2 3">
    <name type="scientific">Candidatus Yanofskybacteria bacterium GW2011_GWD1_39_16</name>
    <dbReference type="NCBI Taxonomy" id="1619030"/>
    <lineage>
        <taxon>Bacteria</taxon>
        <taxon>Candidatus Yanofskyibacteriota</taxon>
    </lineage>
</organism>
<accession>A0A837HSY8</accession>
<dbReference type="Proteomes" id="UP000033996">
    <property type="component" value="Unassembled WGS sequence"/>
</dbReference>
<dbReference type="EMBL" id="LBWL01000014">
    <property type="protein sequence ID" value="KKR08393.1"/>
    <property type="molecule type" value="Genomic_DNA"/>
</dbReference>
<feature type="transmembrane region" description="Helical" evidence="1">
    <location>
        <begin position="21"/>
        <end position="42"/>
    </location>
</feature>
<keyword evidence="1" id="KW-0812">Transmembrane</keyword>
<proteinExistence type="predicted"/>
<comment type="caution">
    <text evidence="2">The sequence shown here is derived from an EMBL/GenBank/DDBJ whole genome shotgun (WGS) entry which is preliminary data.</text>
</comment>
<evidence type="ECO:0000313" key="3">
    <source>
        <dbReference type="Proteomes" id="UP000033996"/>
    </source>
</evidence>
<sequence>MNKLRRAISWFFIGLRENKKLAIFTVILILVFHYLGFFDIYYELIFPSPYTPNVIVNDGVLPPTPE</sequence>
<evidence type="ECO:0000313" key="2">
    <source>
        <dbReference type="EMBL" id="KKR08393.1"/>
    </source>
</evidence>
<protein>
    <submittedName>
        <fullName evidence="2">Uncharacterized protein</fullName>
    </submittedName>
</protein>
<keyword evidence="1" id="KW-1133">Transmembrane helix</keyword>
<evidence type="ECO:0000256" key="1">
    <source>
        <dbReference type="SAM" id="Phobius"/>
    </source>
</evidence>
<name>A0A837HSY8_9BACT</name>